<sequence>MGKLKQIKEIEEIYDILKEQVERIEKDGKLLGENFQDNIPELLIIFLFRKSLTDDSELFLEELIKIMSKESWPLLERILVTQLWNDIPKPPAMFAGYSYRDFDGSDYSRFRLFSSTFGMAGSQYARSARIQNLPSEIPPTAETIFDSIMERNTFKAHPSGISATLFYLGTIITHDLFNTDPRDPTINRNSSYADLTPLYGNSKISAMQQPIRTFQDGLLKPDTFADSRILLQPPGVGAMLILFSRNHNYIAGELLKKNPDRFSNSDEDLFQTARLINCGYYLKIIIHNYLHTILGLDTTKSEWFLDPTRPYDKYWLLQEVPTGIGNQVSLEFNYIYRWHPAIAEKDAEWAEEEFKRLGITPESTVDEFKEKIKDWSTTLNKDPSKWTFNNMTRDEEGKFPNNKLAEELANGTEKVAGAFVANNIPKILRVIEVYGIQSARTLGLCSLNDFRRFLKLKPYDSFENMLGNPSDLTVVNKLKSLYGNAIENVELYPGLMSEKAKPGNNLGSMLALPFTVSRAILSDAVNLVRNDRFFTDDFNQHNLAYWDWDILEDQASKKLASGGIIHQLFLKHLPGNFDNKSTWTLYPFISSSKIKDYLKDRDDLEGINYNKPSSV</sequence>
<dbReference type="Pfam" id="PF03098">
    <property type="entry name" value="An_peroxidase"/>
    <property type="match status" value="1"/>
</dbReference>
<dbReference type="SUPFAM" id="SSF48113">
    <property type="entry name" value="Heme-dependent peroxidases"/>
    <property type="match status" value="1"/>
</dbReference>
<evidence type="ECO:0000256" key="1">
    <source>
        <dbReference type="ARBA" id="ARBA00022723"/>
    </source>
</evidence>
<evidence type="ECO:0000256" key="4">
    <source>
        <dbReference type="ARBA" id="ARBA00023004"/>
    </source>
</evidence>
<dbReference type="Proteomes" id="UP000266861">
    <property type="component" value="Unassembled WGS sequence"/>
</dbReference>
<dbReference type="STRING" id="1348612.A0A397I6K8"/>
<dbReference type="InterPro" id="IPR050783">
    <property type="entry name" value="Oxylipin_biosynth_metab"/>
</dbReference>
<dbReference type="Gene3D" id="1.10.640.10">
    <property type="entry name" value="Haem peroxidase domain superfamily, animal type"/>
    <property type="match status" value="1"/>
</dbReference>
<evidence type="ECO:0008006" key="8">
    <source>
        <dbReference type="Google" id="ProtNLM"/>
    </source>
</evidence>
<dbReference type="GO" id="GO:0020037">
    <property type="term" value="F:heme binding"/>
    <property type="evidence" value="ECO:0007669"/>
    <property type="project" value="InterPro"/>
</dbReference>
<keyword evidence="5" id="KW-0349">Heme</keyword>
<dbReference type="OrthoDB" id="823504at2759"/>
<dbReference type="GO" id="GO:0051213">
    <property type="term" value="F:dioxygenase activity"/>
    <property type="evidence" value="ECO:0007669"/>
    <property type="project" value="UniProtKB-KW"/>
</dbReference>
<evidence type="ECO:0000256" key="5">
    <source>
        <dbReference type="PIRSR" id="PIRSR619791-2"/>
    </source>
</evidence>
<feature type="binding site" description="axial binding residue" evidence="5">
    <location>
        <position position="339"/>
    </location>
    <ligand>
        <name>heme b</name>
        <dbReference type="ChEBI" id="CHEBI:60344"/>
    </ligand>
    <ligandPart>
        <name>Fe</name>
        <dbReference type="ChEBI" id="CHEBI:18248"/>
    </ligandPart>
</feature>
<dbReference type="GO" id="GO:0004601">
    <property type="term" value="F:peroxidase activity"/>
    <property type="evidence" value="ECO:0007669"/>
    <property type="project" value="InterPro"/>
</dbReference>
<proteinExistence type="predicted"/>
<dbReference type="GO" id="GO:0006979">
    <property type="term" value="P:response to oxidative stress"/>
    <property type="evidence" value="ECO:0007669"/>
    <property type="project" value="InterPro"/>
</dbReference>
<dbReference type="GO" id="GO:0006631">
    <property type="term" value="P:fatty acid metabolic process"/>
    <property type="evidence" value="ECO:0007669"/>
    <property type="project" value="UniProtKB-ARBA"/>
</dbReference>
<protein>
    <recommendedName>
        <fullName evidence="8">Heme peroxidase</fullName>
    </recommendedName>
</protein>
<evidence type="ECO:0000313" key="7">
    <source>
        <dbReference type="Proteomes" id="UP000266861"/>
    </source>
</evidence>
<evidence type="ECO:0000256" key="3">
    <source>
        <dbReference type="ARBA" id="ARBA00023002"/>
    </source>
</evidence>
<keyword evidence="1 5" id="KW-0479">Metal-binding</keyword>
<comment type="caution">
    <text evidence="6">The sequence shown here is derived from an EMBL/GenBank/DDBJ whole genome shotgun (WGS) entry which is preliminary data.</text>
</comment>
<evidence type="ECO:0000313" key="6">
    <source>
        <dbReference type="EMBL" id="RHZ71225.1"/>
    </source>
</evidence>
<keyword evidence="4 5" id="KW-0408">Iron</keyword>
<keyword evidence="7" id="KW-1185">Reference proteome</keyword>
<name>A0A397I6K8_9GLOM</name>
<dbReference type="InterPro" id="IPR010255">
    <property type="entry name" value="Haem_peroxidase_sf"/>
</dbReference>
<dbReference type="PROSITE" id="PS50292">
    <property type="entry name" value="PEROXIDASE_3"/>
    <property type="match status" value="1"/>
</dbReference>
<organism evidence="6 7">
    <name type="scientific">Diversispora epigaea</name>
    <dbReference type="NCBI Taxonomy" id="1348612"/>
    <lineage>
        <taxon>Eukaryota</taxon>
        <taxon>Fungi</taxon>
        <taxon>Fungi incertae sedis</taxon>
        <taxon>Mucoromycota</taxon>
        <taxon>Glomeromycotina</taxon>
        <taxon>Glomeromycetes</taxon>
        <taxon>Diversisporales</taxon>
        <taxon>Diversisporaceae</taxon>
        <taxon>Diversispora</taxon>
    </lineage>
</organism>
<dbReference type="PANTHER" id="PTHR11903">
    <property type="entry name" value="PROSTAGLANDIN G/H SYNTHASE"/>
    <property type="match status" value="1"/>
</dbReference>
<dbReference type="AlphaFoldDB" id="A0A397I6K8"/>
<gene>
    <name evidence="6" type="ORF">Glove_261g76</name>
</gene>
<accession>A0A397I6K8</accession>
<reference evidence="6 7" key="1">
    <citation type="submission" date="2018-08" db="EMBL/GenBank/DDBJ databases">
        <title>Genome and evolution of the arbuscular mycorrhizal fungus Diversispora epigaea (formerly Glomus versiforme) and its bacterial endosymbionts.</title>
        <authorList>
            <person name="Sun X."/>
            <person name="Fei Z."/>
            <person name="Harrison M."/>
        </authorList>
    </citation>
    <scope>NUCLEOTIDE SEQUENCE [LARGE SCALE GENOMIC DNA]</scope>
    <source>
        <strain evidence="6 7">IT104</strain>
    </source>
</reference>
<dbReference type="InterPro" id="IPR019791">
    <property type="entry name" value="Haem_peroxidase_animal"/>
</dbReference>
<dbReference type="PANTHER" id="PTHR11903:SF37">
    <property type="entry name" value="PSI-PRODUCING OXYGENASE A"/>
    <property type="match status" value="1"/>
</dbReference>
<keyword evidence="2" id="KW-0223">Dioxygenase</keyword>
<dbReference type="EMBL" id="PQFF01000239">
    <property type="protein sequence ID" value="RHZ71225.1"/>
    <property type="molecule type" value="Genomic_DNA"/>
</dbReference>
<dbReference type="InterPro" id="IPR037120">
    <property type="entry name" value="Haem_peroxidase_sf_animal"/>
</dbReference>
<evidence type="ECO:0000256" key="2">
    <source>
        <dbReference type="ARBA" id="ARBA00022964"/>
    </source>
</evidence>
<keyword evidence="3" id="KW-0560">Oxidoreductase</keyword>
<dbReference type="GO" id="GO:0046872">
    <property type="term" value="F:metal ion binding"/>
    <property type="evidence" value="ECO:0007669"/>
    <property type="project" value="UniProtKB-KW"/>
</dbReference>